<proteinExistence type="predicted"/>
<evidence type="ECO:0000313" key="2">
    <source>
        <dbReference type="Proteomes" id="UP000022611"/>
    </source>
</evidence>
<gene>
    <name evidence="1" type="ORF">HK44_022390</name>
</gene>
<accession>A0A010T0A8</accession>
<comment type="caution">
    <text evidence="1">The sequence shown here is derived from an EMBL/GenBank/DDBJ whole genome shotgun (WGS) entry which is preliminary data.</text>
</comment>
<name>A0A010T0A8_PSEFL</name>
<protein>
    <submittedName>
        <fullName evidence="1">Uncharacterized protein</fullName>
    </submittedName>
</protein>
<dbReference type="AlphaFoldDB" id="A0A010T0A8"/>
<dbReference type="HOGENOM" id="CLU_3366663_0_0_6"/>
<organism evidence="1 2">
    <name type="scientific">Pseudomonas fluorescens HK44</name>
    <dbReference type="NCBI Taxonomy" id="1042209"/>
    <lineage>
        <taxon>Bacteria</taxon>
        <taxon>Pseudomonadati</taxon>
        <taxon>Pseudomonadota</taxon>
        <taxon>Gammaproteobacteria</taxon>
        <taxon>Pseudomonadales</taxon>
        <taxon>Pseudomonadaceae</taxon>
        <taxon>Pseudomonas</taxon>
    </lineage>
</organism>
<evidence type="ECO:0000313" key="1">
    <source>
        <dbReference type="EMBL" id="EXF96338.1"/>
    </source>
</evidence>
<sequence length="35" mass="3896">MAIARMMMARLPMRNPEVTNGERGSLGTEFLLAVM</sequence>
<dbReference type="Proteomes" id="UP000022611">
    <property type="component" value="Unassembled WGS sequence"/>
</dbReference>
<dbReference type="EMBL" id="AFOY02000004">
    <property type="protein sequence ID" value="EXF96338.1"/>
    <property type="molecule type" value="Genomic_DNA"/>
</dbReference>
<reference evidence="1 2" key="1">
    <citation type="journal article" date="2011" name="J. Bacteriol.">
        <title>Draft genome sequence of the polycyclic aromatic hydrocarbon-degrading, genetically engineered bioluminescent bioreporter Pseudomonas fluorescens HK44.</title>
        <authorList>
            <person name="Chauhan A."/>
            <person name="Layton A.C."/>
            <person name="Williams D.E."/>
            <person name="Smartt A.E."/>
            <person name="Ripp S."/>
            <person name="Karpinets T.V."/>
            <person name="Brown S.D."/>
            <person name="Sayler G.S."/>
        </authorList>
    </citation>
    <scope>NUCLEOTIDE SEQUENCE [LARGE SCALE GENOMIC DNA]</scope>
    <source>
        <strain evidence="1 2">HK44</strain>
    </source>
</reference>